<dbReference type="Pfam" id="PF01339">
    <property type="entry name" value="CheB_methylest"/>
    <property type="match status" value="1"/>
</dbReference>
<dbReference type="PROSITE" id="PS50122">
    <property type="entry name" value="CHEB"/>
    <property type="match status" value="1"/>
</dbReference>
<dbReference type="CDD" id="cd16432">
    <property type="entry name" value="CheB_Rec"/>
    <property type="match status" value="1"/>
</dbReference>
<dbReference type="Proteomes" id="UP000777774">
    <property type="component" value="Unassembled WGS sequence"/>
</dbReference>
<keyword evidence="1" id="KW-0378">Hydrolase</keyword>
<protein>
    <recommendedName>
        <fullName evidence="2">protein-glutamate methylesterase</fullName>
        <ecNumber evidence="2">3.1.1.61</ecNumber>
    </recommendedName>
</protein>
<evidence type="ECO:0000259" key="5">
    <source>
        <dbReference type="PROSITE" id="PS50122"/>
    </source>
</evidence>
<dbReference type="InterPro" id="IPR000673">
    <property type="entry name" value="Sig_transdc_resp-reg_Me-estase"/>
</dbReference>
<dbReference type="CDD" id="cd00293">
    <property type="entry name" value="USP-like"/>
    <property type="match status" value="2"/>
</dbReference>
<comment type="caution">
    <text evidence="4">Lacks conserved residue(s) required for the propagation of feature annotation.</text>
</comment>
<dbReference type="Gene3D" id="3.40.50.180">
    <property type="entry name" value="Methylesterase CheB, C-terminal domain"/>
    <property type="match status" value="1"/>
</dbReference>
<organism evidence="6 7">
    <name type="scientific">Cellulomonas septica</name>
    <dbReference type="NCBI Taxonomy" id="285080"/>
    <lineage>
        <taxon>Bacteria</taxon>
        <taxon>Bacillati</taxon>
        <taxon>Actinomycetota</taxon>
        <taxon>Actinomycetes</taxon>
        <taxon>Micrococcales</taxon>
        <taxon>Cellulomonadaceae</taxon>
        <taxon>Cellulomonas</taxon>
    </lineage>
</organism>
<dbReference type="EC" id="3.1.1.61" evidence="2"/>
<dbReference type="Pfam" id="PF00582">
    <property type="entry name" value="Usp"/>
    <property type="match status" value="1"/>
</dbReference>
<keyword evidence="7" id="KW-1185">Reference proteome</keyword>
<evidence type="ECO:0000256" key="1">
    <source>
        <dbReference type="ARBA" id="ARBA00022801"/>
    </source>
</evidence>
<comment type="catalytic activity">
    <reaction evidence="3">
        <text>[protein]-L-glutamate 5-O-methyl ester + H2O = L-glutamyl-[protein] + methanol + H(+)</text>
        <dbReference type="Rhea" id="RHEA:23236"/>
        <dbReference type="Rhea" id="RHEA-COMP:10208"/>
        <dbReference type="Rhea" id="RHEA-COMP:10311"/>
        <dbReference type="ChEBI" id="CHEBI:15377"/>
        <dbReference type="ChEBI" id="CHEBI:15378"/>
        <dbReference type="ChEBI" id="CHEBI:17790"/>
        <dbReference type="ChEBI" id="CHEBI:29973"/>
        <dbReference type="ChEBI" id="CHEBI:82795"/>
        <dbReference type="EC" id="3.1.1.61"/>
    </reaction>
</comment>
<accession>A0ABX1JXJ5</accession>
<name>A0ABX1JXJ5_9CELL</name>
<evidence type="ECO:0000313" key="7">
    <source>
        <dbReference type="Proteomes" id="UP000777774"/>
    </source>
</evidence>
<dbReference type="InterPro" id="IPR014729">
    <property type="entry name" value="Rossmann-like_a/b/a_fold"/>
</dbReference>
<proteinExistence type="predicted"/>
<dbReference type="EMBL" id="JAAXOY010000037">
    <property type="protein sequence ID" value="NKY38566.1"/>
    <property type="molecule type" value="Genomic_DNA"/>
</dbReference>
<evidence type="ECO:0000256" key="3">
    <source>
        <dbReference type="ARBA" id="ARBA00048267"/>
    </source>
</evidence>
<dbReference type="RefSeq" id="WP_168677533.1">
    <property type="nucleotide sequence ID" value="NZ_JAAXOY010000037.1"/>
</dbReference>
<reference evidence="6 7" key="1">
    <citation type="submission" date="2020-04" db="EMBL/GenBank/DDBJ databases">
        <title>MicrobeNet Type strains.</title>
        <authorList>
            <person name="Nicholson A.C."/>
        </authorList>
    </citation>
    <scope>NUCLEOTIDE SEQUENCE [LARGE SCALE GENOMIC DNA]</scope>
    <source>
        <strain evidence="6 7">ATCC BAA-787</strain>
    </source>
</reference>
<dbReference type="InterPro" id="IPR035909">
    <property type="entry name" value="CheB_C"/>
</dbReference>
<dbReference type="SUPFAM" id="SSF52738">
    <property type="entry name" value="Methylesterase CheB, C-terminal domain"/>
    <property type="match status" value="1"/>
</dbReference>
<evidence type="ECO:0000256" key="4">
    <source>
        <dbReference type="PROSITE-ProRule" id="PRU00050"/>
    </source>
</evidence>
<comment type="caution">
    <text evidence="6">The sequence shown here is derived from an EMBL/GenBank/DDBJ whole genome shotgun (WGS) entry which is preliminary data.</text>
</comment>
<evidence type="ECO:0000313" key="6">
    <source>
        <dbReference type="EMBL" id="NKY38566.1"/>
    </source>
</evidence>
<gene>
    <name evidence="6" type="ORF">HGA02_03225</name>
</gene>
<dbReference type="PANTHER" id="PTHR42872:SF3">
    <property type="entry name" value="PROTEIN-GLUTAMATE METHYLESTERASE_PROTEIN-GLUTAMINE GLUTAMINASE 1"/>
    <property type="match status" value="1"/>
</dbReference>
<sequence>MTIVVGAQPFGDARGALELGANLARTLPERSGVFVLVVATVVPPRDDARGVDERLARAQDAARSWAAERASGMQVEFVTVPARSVARALVQVAVEADATALVLGSSPDGGLGHVVVGSTADYLLHSSRVPVALAPRGYRAAAVPGAGPLDVPVHRLTAAFGPGAAGEESVRWAAALTRSIDVGLRVASFGVRTPTMFPPEVGFDVEAEVSAQWRDQMLDAQRALGLGPDVETVAPVGTSWADAMDRLDWQPNELLIVGSSSAGALRAVFLGTRATKLVRHSPVPVLVVQHMPPVFTRQLAARLDRVGPATVVEAGDDEPLEPGHVYIAPGDRHLGVDTRTGMLRTALDDSPPINFCRPAADVLFRSAVRAVRGELLGVVLTGMGVDGRQGCVDVVGAGGTVLVQDQPSSVVWGMPGAVATAGLAHRVLPVDQIPAAVEDVLTHAAADTTGAHR</sequence>
<evidence type="ECO:0000256" key="2">
    <source>
        <dbReference type="ARBA" id="ARBA00039140"/>
    </source>
</evidence>
<dbReference type="InterPro" id="IPR006016">
    <property type="entry name" value="UspA"/>
</dbReference>
<dbReference type="Gene3D" id="3.40.50.620">
    <property type="entry name" value="HUPs"/>
    <property type="match status" value="1"/>
</dbReference>
<dbReference type="SUPFAM" id="SSF52402">
    <property type="entry name" value="Adenine nucleotide alpha hydrolases-like"/>
    <property type="match status" value="2"/>
</dbReference>
<dbReference type="PANTHER" id="PTHR42872">
    <property type="entry name" value="PROTEIN-GLUTAMATE METHYLESTERASE/PROTEIN-GLUTAMINE GLUTAMINASE"/>
    <property type="match status" value="1"/>
</dbReference>
<feature type="domain" description="CheB-type methylesterase" evidence="5">
    <location>
        <begin position="276"/>
        <end position="444"/>
    </location>
</feature>